<sequence>MDDEFIKMCLSFFTEINLYPLPYRRYDWKYSFFRVLTYTPKRILWWKRYIDTPVIGKIAEKIF</sequence>
<dbReference type="EMBL" id="DNWC01000051">
    <property type="protein sequence ID" value="HBJ08065.1"/>
    <property type="molecule type" value="Genomic_DNA"/>
</dbReference>
<proteinExistence type="predicted"/>
<evidence type="ECO:0000313" key="1">
    <source>
        <dbReference type="EMBL" id="HBJ08065.1"/>
    </source>
</evidence>
<dbReference type="Proteomes" id="UP000262954">
    <property type="component" value="Unassembled WGS sequence"/>
</dbReference>
<gene>
    <name evidence="1" type="ORF">DDY73_03595</name>
</gene>
<protein>
    <submittedName>
        <fullName evidence="1">Uncharacterized protein</fullName>
    </submittedName>
</protein>
<evidence type="ECO:0000313" key="2">
    <source>
        <dbReference type="Proteomes" id="UP000262954"/>
    </source>
</evidence>
<dbReference type="AlphaFoldDB" id="A0A354M0M6"/>
<organism evidence="1 2">
    <name type="scientific">Coprobacter fastidiosus</name>
    <dbReference type="NCBI Taxonomy" id="1099853"/>
    <lineage>
        <taxon>Bacteria</taxon>
        <taxon>Pseudomonadati</taxon>
        <taxon>Bacteroidota</taxon>
        <taxon>Bacteroidia</taxon>
        <taxon>Bacteroidales</taxon>
        <taxon>Barnesiellaceae</taxon>
        <taxon>Coprobacter</taxon>
    </lineage>
</organism>
<comment type="caution">
    <text evidence="1">The sequence shown here is derived from an EMBL/GenBank/DDBJ whole genome shotgun (WGS) entry which is preliminary data.</text>
</comment>
<reference evidence="1 2" key="1">
    <citation type="journal article" date="2018" name="Nat. Biotechnol.">
        <title>A standardized bacterial taxonomy based on genome phylogeny substantially revises the tree of life.</title>
        <authorList>
            <person name="Parks D.H."/>
            <person name="Chuvochina M."/>
            <person name="Waite D.W."/>
            <person name="Rinke C."/>
            <person name="Skarshewski A."/>
            <person name="Chaumeil P.A."/>
            <person name="Hugenholtz P."/>
        </authorList>
    </citation>
    <scope>NUCLEOTIDE SEQUENCE [LARGE SCALE GENOMIC DNA]</scope>
    <source>
        <strain evidence="1">UBA11482</strain>
    </source>
</reference>
<name>A0A354M0M6_9BACT</name>
<accession>A0A354M0M6</accession>